<organism evidence="2 3">
    <name type="scientific">Methylobacterium mesophilicum SR1.6/6</name>
    <dbReference type="NCBI Taxonomy" id="908290"/>
    <lineage>
        <taxon>Bacteria</taxon>
        <taxon>Pseudomonadati</taxon>
        <taxon>Pseudomonadota</taxon>
        <taxon>Alphaproteobacteria</taxon>
        <taxon>Hyphomicrobiales</taxon>
        <taxon>Methylobacteriaceae</taxon>
        <taxon>Methylobacterium</taxon>
    </lineage>
</organism>
<reference evidence="2 3" key="1">
    <citation type="journal article" date="2012" name="Genet. Mol. Biol.">
        <title>Analysis of 16S rRNA and mxaF genes revealing insights into Methylobacterium niche-specific plant association.</title>
        <authorList>
            <person name="Dourado M.N."/>
            <person name="Andreote F.D."/>
            <person name="Dini-Andreote F."/>
            <person name="Conti R."/>
            <person name="Araujo J.M."/>
            <person name="Araujo W.L."/>
        </authorList>
    </citation>
    <scope>NUCLEOTIDE SEQUENCE [LARGE SCALE GENOMIC DNA]</scope>
    <source>
        <strain evidence="2 3">SR1.6/6</strain>
    </source>
</reference>
<protein>
    <recommendedName>
        <fullName evidence="1">DUF6968 domain-containing protein</fullName>
    </recommendedName>
</protein>
<dbReference type="InterPro" id="IPR054241">
    <property type="entry name" value="DUF6968"/>
</dbReference>
<feature type="domain" description="DUF6968" evidence="1">
    <location>
        <begin position="5"/>
        <end position="94"/>
    </location>
</feature>
<accession>A0A6B9FML9</accession>
<evidence type="ECO:0000313" key="2">
    <source>
        <dbReference type="EMBL" id="QGY02178.1"/>
    </source>
</evidence>
<evidence type="ECO:0000313" key="3">
    <source>
        <dbReference type="Proteomes" id="UP000012488"/>
    </source>
</evidence>
<dbReference type="Pfam" id="PF22302">
    <property type="entry name" value="DUF6968"/>
    <property type="match status" value="1"/>
</dbReference>
<reference evidence="2 3" key="2">
    <citation type="journal article" date="2013" name="Genome Announc.">
        <title>Draft Genome Sequence of Methylobacterium mesophilicum Strain SR1.6/6, Isolated from Citrus sinensis.</title>
        <authorList>
            <person name="Marinho Almeida D."/>
            <person name="Dini-Andreote F."/>
            <person name="Camargo Neves A.A."/>
            <person name="Juca Ramos R.T."/>
            <person name="Andreote F.D."/>
            <person name="Carneiro A.R."/>
            <person name="Oliveira de Souza Lima A."/>
            <person name="Caracciolo Gomes de Sa P.H."/>
            <person name="Ribeiro Barbosa M.S."/>
            <person name="Araujo W.L."/>
            <person name="Silva A."/>
        </authorList>
    </citation>
    <scope>NUCLEOTIDE SEQUENCE [LARGE SCALE GENOMIC DNA]</scope>
    <source>
        <strain evidence="2 3">SR1.6/6</strain>
    </source>
</reference>
<dbReference type="EMBL" id="CP043538">
    <property type="protein sequence ID" value="QGY02178.1"/>
    <property type="molecule type" value="Genomic_DNA"/>
</dbReference>
<sequence>MVIGTRILTIRSPDADISVPVRLCAPEYDDGHWICRYTIGWPGEPRDSFGAGVDALQALHLTMQKIGIDLYVCDAHKAGTQMWDKPGDGYGFPIPKNGRDLLIGMDKIFEG</sequence>
<evidence type="ECO:0000259" key="1">
    <source>
        <dbReference type="Pfam" id="PF22302"/>
    </source>
</evidence>
<dbReference type="Proteomes" id="UP000012488">
    <property type="component" value="Chromosome"/>
</dbReference>
<dbReference type="OrthoDB" id="7276171at2"/>
<name>A0A6B9FML9_9HYPH</name>
<proteinExistence type="predicted"/>
<dbReference type="RefSeq" id="WP_010684970.1">
    <property type="nucleotide sequence ID" value="NZ_CP043538.1"/>
</dbReference>
<dbReference type="AlphaFoldDB" id="A0A6B9FML9"/>
<gene>
    <name evidence="2" type="ORF">MMSR116_10030</name>
</gene>
<dbReference type="KEGG" id="mmes:MMSR116_10030"/>